<proteinExistence type="predicted"/>
<evidence type="ECO:0000256" key="1">
    <source>
        <dbReference type="SAM" id="MobiDB-lite"/>
    </source>
</evidence>
<feature type="compositionally biased region" description="Basic residues" evidence="1">
    <location>
        <begin position="193"/>
        <end position="225"/>
    </location>
</feature>
<gene>
    <name evidence="2" type="ORF">MHUMG1_05551</name>
</gene>
<dbReference type="AlphaFoldDB" id="A0A9P8S7L5"/>
<dbReference type="EMBL" id="JACEFI010000009">
    <property type="protein sequence ID" value="KAH0596434.1"/>
    <property type="molecule type" value="Genomic_DNA"/>
</dbReference>
<evidence type="ECO:0000313" key="2">
    <source>
        <dbReference type="EMBL" id="KAH0596434.1"/>
    </source>
</evidence>
<reference evidence="2 3" key="1">
    <citation type="submission" date="2020-07" db="EMBL/GenBank/DDBJ databases">
        <title>Metarhizium humberi genome.</title>
        <authorList>
            <person name="Lysoe E."/>
        </authorList>
    </citation>
    <scope>NUCLEOTIDE SEQUENCE [LARGE SCALE GENOMIC DNA]</scope>
    <source>
        <strain evidence="2 3">ESALQ1638</strain>
    </source>
</reference>
<organism evidence="2 3">
    <name type="scientific">Metarhizium humberi</name>
    <dbReference type="NCBI Taxonomy" id="2596975"/>
    <lineage>
        <taxon>Eukaryota</taxon>
        <taxon>Fungi</taxon>
        <taxon>Dikarya</taxon>
        <taxon>Ascomycota</taxon>
        <taxon>Pezizomycotina</taxon>
        <taxon>Sordariomycetes</taxon>
        <taxon>Hypocreomycetidae</taxon>
        <taxon>Hypocreales</taxon>
        <taxon>Clavicipitaceae</taxon>
        <taxon>Metarhizium</taxon>
    </lineage>
</organism>
<protein>
    <submittedName>
        <fullName evidence="2">Uncharacterized protein</fullName>
    </submittedName>
</protein>
<feature type="region of interest" description="Disordered" evidence="1">
    <location>
        <begin position="179"/>
        <end position="225"/>
    </location>
</feature>
<sequence length="498" mass="55039">MTASVTQAPTSIKTAKLAARSLLARSCCAPLFETKPSLGLKGGSLLYVQTNSRPVARTALLLHAVLTTQQKTPNCVSMIPLAESCRLSSHHGEPSAPTAQENQLGMFEKFLREKVHNQWEKLCVPTAKCDKCHTQSHKVLQKCSICTWNICCKCSKNSELRKSEGPCHILDHNAVDWTTKEDSTNSKKNSTNSKKKSTNSQKKKTNAKKNTTHAKKTTTRRAKRVKTANKVEITLVAVTEELQASNISGISGHATGQILPHPLQGQAHKAIQTMPASYPPHRSPESDYEHEIVAGMPTQRQNSNSPYPDRQENPSTTKAFIPAQILLPNPSTYPYPPSLPPFSSGHSLPLQYTTTIGRTAHGLPREPWPSHTKFRQPLAIRHVSPDYVQIWIPPLENRIGYGKQTRPEPGPPGPYETLHSVPREFAPTRVCEEEPSVEQLAPECFTTPPNLTSQCQEYHETKPILGKRGRSTLTLLEPEVNLGVPYLSHALPLCGDTK</sequence>
<comment type="caution">
    <text evidence="2">The sequence shown here is derived from an EMBL/GenBank/DDBJ whole genome shotgun (WGS) entry which is preliminary data.</text>
</comment>
<dbReference type="Proteomes" id="UP000764110">
    <property type="component" value="Unassembled WGS sequence"/>
</dbReference>
<accession>A0A9P8S7L5</accession>
<keyword evidence="3" id="KW-1185">Reference proteome</keyword>
<evidence type="ECO:0000313" key="3">
    <source>
        <dbReference type="Proteomes" id="UP000764110"/>
    </source>
</evidence>
<name>A0A9P8S7L5_9HYPO</name>